<evidence type="ECO:0000313" key="1">
    <source>
        <dbReference type="EMBL" id="NHN34518.1"/>
    </source>
</evidence>
<sequence>MSYDEAAYSIDADEEVKDRESNDLIIGLLTYTKTLESMVLELRKAVNALTPQGQEQPFPDLHTDIYEAFDDHPAYERYVVL</sequence>
<accession>A0ABX0JG57</accession>
<dbReference type="RefSeq" id="WP_166155528.1">
    <property type="nucleotide sequence ID" value="NZ_JAAOIW010000019.1"/>
</dbReference>
<name>A0ABX0JG57_9BACL</name>
<reference evidence="1" key="1">
    <citation type="submission" date="2020-03" db="EMBL/GenBank/DDBJ databases">
        <title>Draft sequencing of Paenibacilllus sp. S3N08.</title>
        <authorList>
            <person name="Kim D.-U."/>
        </authorList>
    </citation>
    <scope>NUCLEOTIDE SEQUENCE</scope>
    <source>
        <strain evidence="1">S3N08</strain>
    </source>
</reference>
<dbReference type="Proteomes" id="UP001165962">
    <property type="component" value="Unassembled WGS sequence"/>
</dbReference>
<evidence type="ECO:0000313" key="2">
    <source>
        <dbReference type="Proteomes" id="UP001165962"/>
    </source>
</evidence>
<dbReference type="EMBL" id="JAAOIW010000019">
    <property type="protein sequence ID" value="NHN34518.1"/>
    <property type="molecule type" value="Genomic_DNA"/>
</dbReference>
<organism evidence="1 2">
    <name type="scientific">Paenibacillus agricola</name>
    <dbReference type="NCBI Taxonomy" id="2716264"/>
    <lineage>
        <taxon>Bacteria</taxon>
        <taxon>Bacillati</taxon>
        <taxon>Bacillota</taxon>
        <taxon>Bacilli</taxon>
        <taxon>Bacillales</taxon>
        <taxon>Paenibacillaceae</taxon>
        <taxon>Paenibacillus</taxon>
    </lineage>
</organism>
<proteinExistence type="predicted"/>
<keyword evidence="2" id="KW-1185">Reference proteome</keyword>
<gene>
    <name evidence="1" type="ORF">G9U52_32520</name>
</gene>
<protein>
    <submittedName>
        <fullName evidence="1">Uncharacterized protein</fullName>
    </submittedName>
</protein>
<comment type="caution">
    <text evidence="1">The sequence shown here is derived from an EMBL/GenBank/DDBJ whole genome shotgun (WGS) entry which is preliminary data.</text>
</comment>